<gene>
    <name evidence="4" type="ORF">PCL_04170</name>
</gene>
<dbReference type="SUPFAM" id="SSF51338">
    <property type="entry name" value="Composite domain of metallo-dependent hydrolases"/>
    <property type="match status" value="1"/>
</dbReference>
<evidence type="ECO:0000259" key="3">
    <source>
        <dbReference type="SMART" id="SM00906"/>
    </source>
</evidence>
<evidence type="ECO:0000256" key="1">
    <source>
        <dbReference type="ARBA" id="ARBA00023242"/>
    </source>
</evidence>
<sequence>MASDILFTSATVISGDEAAVPRVADVLVSGGVVARIGAPGSVDAEAGPARRVDATGHVLSPGFIDMHAHSDLYLLTHPEHEAKITQGCTTEVVGQDGISYAPVRSEEQMRAIREQIAGWNGNPSDGECAAVPLRDVGMFAWRTLGEYLDCLERNRTATNVAALVPQGNLRLLACGPYDTAAKVEEIDDQVKLLREAMDQGAVGMSSGLTYTPGMYASTSELAVLCKVLADEYPGAFYAPHHRSYGFKAIESYAEMLELGKTTGCPVHLTHATLNFSENKGRAPELVSMVDETLAKGVDVTLDTYPYLPGCTTLAALLPSWASSGGPAETLKRLEDPATREEIRVAVEVKGCDGGHGIPTNWDEIQVGSASDPSIASWSGRRVGEVARTLGRPAIDIFFEILRKDRLATSCLMHVGHEENVQHIMQHRVHMGGSDAILHGETLHPRAYGTFTRYLGHYSRDLGLLKLPDMIAHLTSRPAKRLGVYPHRGLLAEGSAADLVLFDPETVKDMATFEEPKVPSRGIRFVLVNGEVAVDEGKMTGARGGKVLRRKEGKVDDPYNIAPIDYGHKEEVYTGSRRCISTLRRLRSLGGSAQSCVRPSLGWNAPGKLFPPWAAIIDIKVGIALSARAPPEEILDAPKVKWSIASTVSMPRATPLGAGGVCFCTVGQHPSHECNHGDMYPQNLLPGITAMSASPTFENASRQNGGTPCGVVWRSAGTPRSLVGLLLEYGGLQAVVPASAGTVAGGTRAGSCMAVINMTRGTTRTFSAATHTGHAPSVSAQTWIASLLMEKGPSNPPAVPPASRHPGMGRDQGSSGAIQARQLGPRRPERASLAMQGQELANSAGAKTLLKPMRLYRLRIVVRSLLSTMASRSRQWVLPERCAFTTLHGVTRADSLRAARRQMCKLGSDHMSTYATSAIPDGELHSPSSRNDATNARVPISAILGCRFPDRQLIHSLLEDYFEAVHWFSLVVCERRFRRSLSSVDEGYASPSDAPFLTLLSIVLAMAAWYRSKRIAAEDCREWQQWTSDLIHIVESRMVYIMDDRSVTAVQTCILLGSHHVYHGRPNLSFALLGAAIKISHALGLHRHIAQGDAEDIEERKRVWWTVYTWDRFASISYGRPMTINDEDCDVQLPTEFAECPYFVQESTDEHGLDRGIVYSPYQTELSKLYRIASPALRNIFGYLSPGSTKQRFETEYASLASEVTTELLAWRSQLPPHLVLDLEQDYRPESSNQRLRAHLLQSLSLQLTFDNLLIVLYRPFLARQVDHLSMESASLHDSPLQHAFTSHGPPGPSSGDNVNPHTNDHIPIVNHAVGHSEYWLDAAMGTTRITELPKLAALAKDSHLVAFMAINVFHAGIVLILLALSDPLSDRAQQLKRIVSRVLRLQEAMGEQSALSRQSGMVLQNLIALLVRREGDAMLGRLAPAMVQAGDRRGQVSRCEDHAMAEATPYGAPLRAHTAEVSGHASAMSPEGQVWPNVGVAQRLNESLASVQHAFPTTAQEPPLQSSIAPAHGSMALFGGDGPPHSGVGGDYIPSVEAHEAESLGNEFFWLWDFNWGGGYPQT</sequence>
<feature type="domain" description="Xylanolytic transcriptional activator regulatory" evidence="3">
    <location>
        <begin position="1068"/>
        <end position="1139"/>
    </location>
</feature>
<dbReference type="InterPro" id="IPR011059">
    <property type="entry name" value="Metal-dep_hydrolase_composite"/>
</dbReference>
<dbReference type="InterPro" id="IPR007219">
    <property type="entry name" value="XnlR_reg_dom"/>
</dbReference>
<protein>
    <recommendedName>
        <fullName evidence="3">Xylanolytic transcriptional activator regulatory domain-containing protein</fullName>
    </recommendedName>
</protein>
<dbReference type="Pfam" id="PF07969">
    <property type="entry name" value="Amidohydro_3"/>
    <property type="match status" value="1"/>
</dbReference>
<dbReference type="EMBL" id="LCWV01000001">
    <property type="protein sequence ID" value="PWI76976.1"/>
    <property type="molecule type" value="Genomic_DNA"/>
</dbReference>
<evidence type="ECO:0000256" key="2">
    <source>
        <dbReference type="SAM" id="MobiDB-lite"/>
    </source>
</evidence>
<name>A0A2U3ER52_PURLI</name>
<dbReference type="SMART" id="SM00906">
    <property type="entry name" value="Fungal_trans"/>
    <property type="match status" value="1"/>
</dbReference>
<accession>A0A2U3ER52</accession>
<dbReference type="SUPFAM" id="SSF51556">
    <property type="entry name" value="Metallo-dependent hydrolases"/>
    <property type="match status" value="1"/>
</dbReference>
<dbReference type="Pfam" id="PF04082">
    <property type="entry name" value="Fungal_trans"/>
    <property type="match status" value="1"/>
</dbReference>
<dbReference type="GO" id="GO:0003677">
    <property type="term" value="F:DNA binding"/>
    <property type="evidence" value="ECO:0007669"/>
    <property type="project" value="InterPro"/>
</dbReference>
<dbReference type="PANTHER" id="PTHR46910">
    <property type="entry name" value="TRANSCRIPTION FACTOR PDR1"/>
    <property type="match status" value="1"/>
</dbReference>
<dbReference type="Gene3D" id="3.20.20.140">
    <property type="entry name" value="Metal-dependent hydrolases"/>
    <property type="match status" value="2"/>
</dbReference>
<evidence type="ECO:0000313" key="5">
    <source>
        <dbReference type="Proteomes" id="UP000245956"/>
    </source>
</evidence>
<dbReference type="CDD" id="cd01297">
    <property type="entry name" value="D-aminoacylase"/>
    <property type="match status" value="1"/>
</dbReference>
<dbReference type="InterPro" id="IPR032466">
    <property type="entry name" value="Metal_Hydrolase"/>
</dbReference>
<dbReference type="InterPro" id="IPR050987">
    <property type="entry name" value="AtrR-like"/>
</dbReference>
<organism evidence="4 5">
    <name type="scientific">Purpureocillium lilacinum</name>
    <name type="common">Paecilomyces lilacinus</name>
    <dbReference type="NCBI Taxonomy" id="33203"/>
    <lineage>
        <taxon>Eukaryota</taxon>
        <taxon>Fungi</taxon>
        <taxon>Dikarya</taxon>
        <taxon>Ascomycota</taxon>
        <taxon>Pezizomycotina</taxon>
        <taxon>Sordariomycetes</taxon>
        <taxon>Hypocreomycetidae</taxon>
        <taxon>Hypocreales</taxon>
        <taxon>Ophiocordycipitaceae</taxon>
        <taxon>Purpureocillium</taxon>
    </lineage>
</organism>
<dbReference type="Proteomes" id="UP000245956">
    <property type="component" value="Unassembled WGS sequence"/>
</dbReference>
<reference evidence="4 5" key="1">
    <citation type="journal article" date="2016" name="Front. Microbiol.">
        <title>Genome and transcriptome sequences reveal the specific parasitism of the nematophagous Purpureocillium lilacinum 36-1.</title>
        <authorList>
            <person name="Xie J."/>
            <person name="Li S."/>
            <person name="Mo C."/>
            <person name="Xiao X."/>
            <person name="Peng D."/>
            <person name="Wang G."/>
            <person name="Xiao Y."/>
        </authorList>
    </citation>
    <scope>NUCLEOTIDE SEQUENCE [LARGE SCALE GENOMIC DNA]</scope>
    <source>
        <strain evidence="4 5">36-1</strain>
    </source>
</reference>
<proteinExistence type="predicted"/>
<feature type="region of interest" description="Disordered" evidence="2">
    <location>
        <begin position="1279"/>
        <end position="1301"/>
    </location>
</feature>
<dbReference type="GO" id="GO:0003700">
    <property type="term" value="F:DNA-binding transcription factor activity"/>
    <property type="evidence" value="ECO:0007669"/>
    <property type="project" value="InterPro"/>
</dbReference>
<dbReference type="CDD" id="cd12148">
    <property type="entry name" value="fungal_TF_MHR"/>
    <property type="match status" value="1"/>
</dbReference>
<feature type="region of interest" description="Disordered" evidence="2">
    <location>
        <begin position="791"/>
        <end position="828"/>
    </location>
</feature>
<dbReference type="GO" id="GO:0008270">
    <property type="term" value="F:zinc ion binding"/>
    <property type="evidence" value="ECO:0007669"/>
    <property type="project" value="InterPro"/>
</dbReference>
<evidence type="ECO:0000313" key="4">
    <source>
        <dbReference type="EMBL" id="PWI76976.1"/>
    </source>
</evidence>
<comment type="caution">
    <text evidence="4">The sequence shown here is derived from an EMBL/GenBank/DDBJ whole genome shotgun (WGS) entry which is preliminary data.</text>
</comment>
<dbReference type="GO" id="GO:0016810">
    <property type="term" value="F:hydrolase activity, acting on carbon-nitrogen (but not peptide) bonds"/>
    <property type="evidence" value="ECO:0007669"/>
    <property type="project" value="InterPro"/>
</dbReference>
<dbReference type="GO" id="GO:0006351">
    <property type="term" value="P:DNA-templated transcription"/>
    <property type="evidence" value="ECO:0007669"/>
    <property type="project" value="InterPro"/>
</dbReference>
<dbReference type="PANTHER" id="PTHR46910:SF8">
    <property type="entry name" value="ZN(II)2CYS6 TRANSCRIPTION FACTOR (EUROFUNG)"/>
    <property type="match status" value="1"/>
</dbReference>
<keyword evidence="1" id="KW-0539">Nucleus</keyword>
<dbReference type="InterPro" id="IPR013108">
    <property type="entry name" value="Amidohydro_3"/>
</dbReference>